<dbReference type="Proteomes" id="UP000297703">
    <property type="component" value="Unassembled WGS sequence"/>
</dbReference>
<dbReference type="AlphaFoldDB" id="A0A4D9EFY4"/>
<proteinExistence type="predicted"/>
<accession>A0A4D9EFY4</accession>
<keyword evidence="2" id="KW-1185">Reference proteome</keyword>
<reference evidence="1 2" key="1">
    <citation type="submission" date="2019-04" db="EMBL/GenBank/DDBJ databases">
        <title>Draft genome of the big-headed turtle Platysternon megacephalum.</title>
        <authorList>
            <person name="Gong S."/>
        </authorList>
    </citation>
    <scope>NUCLEOTIDE SEQUENCE [LARGE SCALE GENOMIC DNA]</scope>
    <source>
        <strain evidence="1">DO16091913</strain>
        <tissue evidence="1">Muscle</tissue>
    </source>
</reference>
<gene>
    <name evidence="1" type="ORF">DR999_PMT10587</name>
</gene>
<protein>
    <submittedName>
        <fullName evidence="1">MKL/myocardin-like protein 2</fullName>
    </submittedName>
</protein>
<comment type="caution">
    <text evidence="1">The sequence shown here is derived from an EMBL/GenBank/DDBJ whole genome shotgun (WGS) entry which is preliminary data.</text>
</comment>
<evidence type="ECO:0000313" key="2">
    <source>
        <dbReference type="Proteomes" id="UP000297703"/>
    </source>
</evidence>
<reference evidence="1 2" key="2">
    <citation type="submission" date="2019-04" db="EMBL/GenBank/DDBJ databases">
        <title>The genome sequence of big-headed turtle.</title>
        <authorList>
            <person name="Gong S."/>
        </authorList>
    </citation>
    <scope>NUCLEOTIDE SEQUENCE [LARGE SCALE GENOMIC DNA]</scope>
    <source>
        <strain evidence="1">DO16091913</strain>
        <tissue evidence="1">Muscle</tissue>
    </source>
</reference>
<sequence length="105" mass="11888">MSLNDRMHRGRNVHQIVRQKKLHLKSPGRARRGNPRWAVAENIRSSAAITGRKRVTQACPNRSRAALPRVQWGCSRVSPVNEGEGLRRVCLRSALNPRAGRNWSC</sequence>
<organism evidence="1 2">
    <name type="scientific">Platysternon megacephalum</name>
    <name type="common">big-headed turtle</name>
    <dbReference type="NCBI Taxonomy" id="55544"/>
    <lineage>
        <taxon>Eukaryota</taxon>
        <taxon>Metazoa</taxon>
        <taxon>Chordata</taxon>
        <taxon>Craniata</taxon>
        <taxon>Vertebrata</taxon>
        <taxon>Euteleostomi</taxon>
        <taxon>Archelosauria</taxon>
        <taxon>Testudinata</taxon>
        <taxon>Testudines</taxon>
        <taxon>Cryptodira</taxon>
        <taxon>Durocryptodira</taxon>
        <taxon>Testudinoidea</taxon>
        <taxon>Platysternidae</taxon>
        <taxon>Platysternon</taxon>
    </lineage>
</organism>
<dbReference type="EMBL" id="QXTE01000095">
    <property type="protein sequence ID" value="TFK06688.1"/>
    <property type="molecule type" value="Genomic_DNA"/>
</dbReference>
<evidence type="ECO:0000313" key="1">
    <source>
        <dbReference type="EMBL" id="TFK06688.1"/>
    </source>
</evidence>
<name>A0A4D9EFY4_9SAUR</name>